<dbReference type="PANTHER" id="PTHR10340:SF27">
    <property type="entry name" value="ACL091CP"/>
    <property type="match status" value="1"/>
</dbReference>
<reference evidence="5 6" key="1">
    <citation type="submission" date="2013-02" db="EMBL/GenBank/DDBJ databases">
        <title>Genome sequence of Candida maltosa Xu316, a potential industrial strain for xylitol and ethanol production.</title>
        <authorList>
            <person name="Yu J."/>
            <person name="Wang Q."/>
            <person name="Geng X."/>
            <person name="Bao W."/>
            <person name="He P."/>
            <person name="Cai J."/>
        </authorList>
    </citation>
    <scope>NUCLEOTIDE SEQUENCE [LARGE SCALE GENOMIC DNA]</scope>
    <source>
        <strain evidence="6">Xu316</strain>
    </source>
</reference>
<feature type="signal peptide" evidence="3">
    <location>
        <begin position="1"/>
        <end position="18"/>
    </location>
</feature>
<dbReference type="EMBL" id="AOGT01001878">
    <property type="protein sequence ID" value="EMG46769.1"/>
    <property type="molecule type" value="Genomic_DNA"/>
</dbReference>
<dbReference type="Pfam" id="PF00149">
    <property type="entry name" value="Metallophos"/>
    <property type="match status" value="1"/>
</dbReference>
<dbReference type="OrthoDB" id="282973at2759"/>
<feature type="chain" id="PRO_5004035082" description="Calcineurin-like phosphoesterase domain-containing protein" evidence="3">
    <location>
        <begin position="19"/>
        <end position="710"/>
    </location>
</feature>
<evidence type="ECO:0000256" key="3">
    <source>
        <dbReference type="SAM" id="SignalP"/>
    </source>
</evidence>
<organism evidence="5 6">
    <name type="scientific">Candida maltosa (strain Xu316)</name>
    <name type="common">Yeast</name>
    <dbReference type="NCBI Taxonomy" id="1245528"/>
    <lineage>
        <taxon>Eukaryota</taxon>
        <taxon>Fungi</taxon>
        <taxon>Dikarya</taxon>
        <taxon>Ascomycota</taxon>
        <taxon>Saccharomycotina</taxon>
        <taxon>Pichiomycetes</taxon>
        <taxon>Debaryomycetaceae</taxon>
        <taxon>Candida/Lodderomyces clade</taxon>
        <taxon>Candida</taxon>
    </lineage>
</organism>
<dbReference type="Proteomes" id="UP000011777">
    <property type="component" value="Unassembled WGS sequence"/>
</dbReference>
<feature type="domain" description="Calcineurin-like phosphoesterase" evidence="4">
    <location>
        <begin position="341"/>
        <end position="544"/>
    </location>
</feature>
<name>M3JWH7_CANMX</name>
<protein>
    <recommendedName>
        <fullName evidence="4">Calcineurin-like phosphoesterase domain-containing protein</fullName>
    </recommendedName>
</protein>
<evidence type="ECO:0000259" key="4">
    <source>
        <dbReference type="Pfam" id="PF00149"/>
    </source>
</evidence>
<evidence type="ECO:0000256" key="2">
    <source>
        <dbReference type="ARBA" id="ARBA00023180"/>
    </source>
</evidence>
<dbReference type="eggNOG" id="KOG3770">
    <property type="taxonomic scope" value="Eukaryota"/>
</dbReference>
<dbReference type="AlphaFoldDB" id="M3JWH7"/>
<accession>M3JWH7</accession>
<dbReference type="GO" id="GO:0008081">
    <property type="term" value="F:phosphoric diester hydrolase activity"/>
    <property type="evidence" value="ECO:0007669"/>
    <property type="project" value="TreeGrafter"/>
</dbReference>
<dbReference type="InterPro" id="IPR041805">
    <property type="entry name" value="ASMase/PPN1_MPP"/>
</dbReference>
<keyword evidence="6" id="KW-1185">Reference proteome</keyword>
<evidence type="ECO:0000256" key="1">
    <source>
        <dbReference type="ARBA" id="ARBA00022801"/>
    </source>
</evidence>
<evidence type="ECO:0000313" key="5">
    <source>
        <dbReference type="EMBL" id="EMG46769.1"/>
    </source>
</evidence>
<keyword evidence="2" id="KW-0325">Glycoprotein</keyword>
<dbReference type="HOGENOM" id="CLU_014743_2_0_1"/>
<dbReference type="InterPro" id="IPR004843">
    <property type="entry name" value="Calcineurin-like_PHP"/>
</dbReference>
<dbReference type="STRING" id="1245528.M3JWH7"/>
<dbReference type="CDD" id="cd00842">
    <property type="entry name" value="MPP_ASMase"/>
    <property type="match status" value="1"/>
</dbReference>
<comment type="caution">
    <text evidence="5">The sequence shown here is derived from an EMBL/GenBank/DDBJ whole genome shotgun (WGS) entry which is preliminary data.</text>
</comment>
<proteinExistence type="predicted"/>
<dbReference type="SUPFAM" id="SSF56300">
    <property type="entry name" value="Metallo-dependent phosphatases"/>
    <property type="match status" value="1"/>
</dbReference>
<dbReference type="InterPro" id="IPR029052">
    <property type="entry name" value="Metallo-depent_PP-like"/>
</dbReference>
<keyword evidence="1" id="KW-0378">Hydrolase</keyword>
<evidence type="ECO:0000313" key="6">
    <source>
        <dbReference type="Proteomes" id="UP000011777"/>
    </source>
</evidence>
<gene>
    <name evidence="5" type="ORF">G210_2968</name>
</gene>
<sequence length="710" mass="83016">MKFSLIFLLSGVASLIQANVVPDFDSLSIQAELSKRANLIDPIYAELSDRDTDFINVHLNNLTSYNASRCDKCKYRIKYGKSLIEEYPDQAHLVSLLLFQYCIVSNNNTQSRCDQIDFFVSSDLQNQYKFNEEFDSGISRVGGLNFYDNDFLQLLKRFNVSSDSDLEYYCFFKDRQSCKLPATQDVEKLYQLSQWWPEKQPQHYAEPVYTNNTETFNVLHFSDPHMQLKYFVGAEANCTTTPCATRESFNKDLLDKNYNFTEYYKSLGPDLADEDIQLSFYPDAHYDENNEYIKGEYYDYPKYRGWNFKSVPATPFGAYTADSPELLLNNSLIHMSQVHQDVNFEFALYNGDSIDHLLLSRTPEYAKEVAFRATNAMKHFLGDVPVLSTLGNHEINFNYGQLVPNKYDADNTYNWSLEDLADLWVDNGWFKEEDRQSLKTHYTGYSYVTKRGLKVIGLNSNTYYNKNLWAYIDITNDPDIFGQWEFLVNELVESEKLGQRVWIMTHIPNADYDALPLQSHIFGKIVERFSPYTIANIFYGHTHKDRFHILYSSNSAKEAEDIINMAWNVQSLAPLRRLNPGWRYYEVENESFNIMNVHNYYTQLNETFVNGGAEPIWRYEYSARDYYDPEHTWPNDAPLNATFWHNFVSIPLRNDSNVEFNQKFTDFQYRYGPSVAKCNNDSVVSTQCYNENRCIVDSFYSDELQQCLRS</sequence>
<dbReference type="PANTHER" id="PTHR10340">
    <property type="entry name" value="SPHINGOMYELIN PHOSPHODIESTERASE"/>
    <property type="match status" value="1"/>
</dbReference>
<keyword evidence="3" id="KW-0732">Signal</keyword>